<dbReference type="Gene3D" id="1.10.260.40">
    <property type="entry name" value="lambda repressor-like DNA-binding domains"/>
    <property type="match status" value="1"/>
</dbReference>
<reference evidence="3" key="1">
    <citation type="submission" date="2015-07" db="EMBL/GenBank/DDBJ databases">
        <authorList>
            <person name="Ju K.-S."/>
            <person name="Doroghazi J.R."/>
            <person name="Metcalf W.W."/>
        </authorList>
    </citation>
    <scope>NUCLEOTIDE SEQUENCE [LARGE SCALE GENOMIC DNA]</scope>
    <source>
        <strain evidence="3">NRRL 2290</strain>
    </source>
</reference>
<dbReference type="EMBL" id="LGUS01000117">
    <property type="protein sequence ID" value="KOG36974.1"/>
    <property type="molecule type" value="Genomic_DNA"/>
</dbReference>
<dbReference type="Proteomes" id="UP000037251">
    <property type="component" value="Unassembled WGS sequence"/>
</dbReference>
<keyword evidence="3" id="KW-1185">Reference proteome</keyword>
<dbReference type="CDD" id="cd00093">
    <property type="entry name" value="HTH_XRE"/>
    <property type="match status" value="1"/>
</dbReference>
<feature type="domain" description="HTH cro/C1-type" evidence="1">
    <location>
        <begin position="18"/>
        <end position="73"/>
    </location>
</feature>
<name>A0A0L8LFT8_9ACTN</name>
<dbReference type="Pfam" id="PF13560">
    <property type="entry name" value="HTH_31"/>
    <property type="match status" value="1"/>
</dbReference>
<dbReference type="InterPro" id="IPR001387">
    <property type="entry name" value="Cro/C1-type_HTH"/>
</dbReference>
<dbReference type="STRING" id="67356.AQJ84_19700"/>
<proteinExistence type="predicted"/>
<evidence type="ECO:0000313" key="2">
    <source>
        <dbReference type="EMBL" id="KOG36974.1"/>
    </source>
</evidence>
<organism evidence="2 3">
    <name type="scientific">Streptomyces resistomycificus</name>
    <dbReference type="NCBI Taxonomy" id="67356"/>
    <lineage>
        <taxon>Bacteria</taxon>
        <taxon>Bacillati</taxon>
        <taxon>Actinomycetota</taxon>
        <taxon>Actinomycetes</taxon>
        <taxon>Kitasatosporales</taxon>
        <taxon>Streptomycetaceae</taxon>
        <taxon>Streptomyces</taxon>
        <taxon>Streptomyces aurantiacus group</taxon>
    </lineage>
</organism>
<gene>
    <name evidence="2" type="ORF">ADK37_13260</name>
</gene>
<dbReference type="PATRIC" id="fig|67356.5.peg.2864"/>
<evidence type="ECO:0000259" key="1">
    <source>
        <dbReference type="PROSITE" id="PS50943"/>
    </source>
</evidence>
<dbReference type="RefSeq" id="WP_030042423.1">
    <property type="nucleotide sequence ID" value="NZ_KL575616.1"/>
</dbReference>
<dbReference type="Pfam" id="PF19054">
    <property type="entry name" value="DUF5753"/>
    <property type="match status" value="1"/>
</dbReference>
<accession>A0A0L8LFT8</accession>
<dbReference type="eggNOG" id="COG1396">
    <property type="taxonomic scope" value="Bacteria"/>
</dbReference>
<comment type="caution">
    <text evidence="2">The sequence shown here is derived from an EMBL/GenBank/DDBJ whole genome shotgun (WGS) entry which is preliminary data.</text>
</comment>
<dbReference type="AlphaFoldDB" id="A0A0L8LFT8"/>
<dbReference type="InterPro" id="IPR043917">
    <property type="entry name" value="DUF5753"/>
</dbReference>
<keyword evidence="2" id="KW-0238">DNA-binding</keyword>
<dbReference type="PROSITE" id="PS50943">
    <property type="entry name" value="HTH_CROC1"/>
    <property type="match status" value="1"/>
</dbReference>
<dbReference type="GO" id="GO:0003677">
    <property type="term" value="F:DNA binding"/>
    <property type="evidence" value="ECO:0007669"/>
    <property type="project" value="UniProtKB-KW"/>
</dbReference>
<protein>
    <submittedName>
        <fullName evidence="2">DNA-binding protein</fullName>
    </submittedName>
</protein>
<sequence>MTPRPTPTARRIRLATELRKLRERAGLTSTEAARLLGTSSGQLSNVESARFGVSPDRVRAMANVYSCTNQPYIDALVDMAGEKVRGWWWDAYREVLPSGLLTLAELEQHATAIRTAFTAHIPGMLQTTEHAREIFSHAIPAPTPPEVEHRVSHRIKRQDVVFRENPNPYSTVIHEAALHMRVGGRRVAREQLQHLVDMSERDHITLRVLPFDVGAFPGSGQSINYLCGPVPELDTVQLDQFHGPLLLDAEAHLEKYRRLLDVVEDAALGPEKTRDLIRSIAQNL</sequence>
<evidence type="ECO:0000313" key="3">
    <source>
        <dbReference type="Proteomes" id="UP000037251"/>
    </source>
</evidence>
<dbReference type="SMART" id="SM00530">
    <property type="entry name" value="HTH_XRE"/>
    <property type="match status" value="1"/>
</dbReference>
<dbReference type="InterPro" id="IPR010982">
    <property type="entry name" value="Lambda_DNA-bd_dom_sf"/>
</dbReference>
<dbReference type="SUPFAM" id="SSF47413">
    <property type="entry name" value="lambda repressor-like DNA-binding domains"/>
    <property type="match status" value="1"/>
</dbReference>
<dbReference type="OrthoDB" id="3462393at2"/>